<evidence type="ECO:0000313" key="1">
    <source>
        <dbReference type="EMBL" id="VFS58343.1"/>
    </source>
</evidence>
<reference evidence="1 2" key="1">
    <citation type="submission" date="2019-03" db="EMBL/GenBank/DDBJ databases">
        <authorList>
            <consortium name="Pathogen Informatics"/>
        </authorList>
    </citation>
    <scope>NUCLEOTIDE SEQUENCE [LARGE SCALE GENOMIC DNA]</scope>
    <source>
        <strain evidence="1 2">NCTC12998</strain>
    </source>
</reference>
<evidence type="ECO:0000313" key="2">
    <source>
        <dbReference type="Proteomes" id="UP000345637"/>
    </source>
</evidence>
<dbReference type="EMBL" id="CAADJE010000011">
    <property type="protein sequence ID" value="VFS58343.1"/>
    <property type="molecule type" value="Genomic_DNA"/>
</dbReference>
<protein>
    <submittedName>
        <fullName evidence="1">Uncharacterized protein</fullName>
    </submittedName>
</protein>
<name>A0A485AF07_RAOPL</name>
<dbReference type="Proteomes" id="UP000345637">
    <property type="component" value="Unassembled WGS sequence"/>
</dbReference>
<organism evidence="1 2">
    <name type="scientific">Raoultella planticola</name>
    <name type="common">Klebsiella planticola</name>
    <dbReference type="NCBI Taxonomy" id="575"/>
    <lineage>
        <taxon>Bacteria</taxon>
        <taxon>Pseudomonadati</taxon>
        <taxon>Pseudomonadota</taxon>
        <taxon>Gammaproteobacteria</taxon>
        <taxon>Enterobacterales</taxon>
        <taxon>Enterobacteriaceae</taxon>
        <taxon>Klebsiella/Raoultella group</taxon>
        <taxon>Raoultella</taxon>
    </lineage>
</organism>
<gene>
    <name evidence="1" type="ORF">NCTC12998_00766</name>
</gene>
<sequence>MSMVKNISMCSLFAAFSFFYTGGVMSLDNTLLRLTQKETGCGLKIKRAA</sequence>
<dbReference type="AlphaFoldDB" id="A0A485AF07"/>
<proteinExistence type="predicted"/>
<accession>A0A485AF07</accession>